<keyword evidence="4" id="KW-1003">Cell membrane</keyword>
<dbReference type="Proteomes" id="UP000601361">
    <property type="component" value="Unassembled WGS sequence"/>
</dbReference>
<evidence type="ECO:0000256" key="9">
    <source>
        <dbReference type="ARBA" id="ARBA00023136"/>
    </source>
</evidence>
<protein>
    <recommendedName>
        <fullName evidence="11">TonB C-terminal domain-containing protein</fullName>
    </recommendedName>
</protein>
<keyword evidence="9" id="KW-0472">Membrane</keyword>
<comment type="subcellular location">
    <subcellularLocation>
        <location evidence="1">Cell inner membrane</location>
        <topology evidence="1">Single-pass membrane protein</topology>
        <orientation evidence="1">Periplasmic side</orientation>
    </subcellularLocation>
</comment>
<feature type="domain" description="TonB C-terminal" evidence="11">
    <location>
        <begin position="155"/>
        <end position="245"/>
    </location>
</feature>
<dbReference type="Pfam" id="PF03544">
    <property type="entry name" value="TonB_C"/>
    <property type="match status" value="1"/>
</dbReference>
<comment type="caution">
    <text evidence="12">The sequence shown here is derived from an EMBL/GenBank/DDBJ whole genome shotgun (WGS) entry which is preliminary data.</text>
</comment>
<keyword evidence="5" id="KW-0997">Cell inner membrane</keyword>
<gene>
    <name evidence="12" type="ORF">GCM10011378_27680</name>
</gene>
<dbReference type="InterPro" id="IPR006260">
    <property type="entry name" value="TonB/TolA_C"/>
</dbReference>
<dbReference type="PROSITE" id="PS52015">
    <property type="entry name" value="TONB_CTD"/>
    <property type="match status" value="1"/>
</dbReference>
<dbReference type="InterPro" id="IPR051045">
    <property type="entry name" value="TonB-dependent_transducer"/>
</dbReference>
<keyword evidence="3" id="KW-0813">Transport</keyword>
<accession>A0ABQ1X121</accession>
<reference evidence="13" key="1">
    <citation type="journal article" date="2019" name="Int. J. Syst. Evol. Microbiol.">
        <title>The Global Catalogue of Microorganisms (GCM) 10K type strain sequencing project: providing services to taxonomists for standard genome sequencing and annotation.</title>
        <authorList>
            <consortium name="The Broad Institute Genomics Platform"/>
            <consortium name="The Broad Institute Genome Sequencing Center for Infectious Disease"/>
            <person name="Wu L."/>
            <person name="Ma J."/>
        </authorList>
    </citation>
    <scope>NUCLEOTIDE SEQUENCE [LARGE SCALE GENOMIC DNA]</scope>
    <source>
        <strain evidence="13">CGMCC 1.12990</strain>
    </source>
</reference>
<evidence type="ECO:0000256" key="7">
    <source>
        <dbReference type="ARBA" id="ARBA00022927"/>
    </source>
</evidence>
<proteinExistence type="inferred from homology"/>
<dbReference type="RefSeq" id="WP_188558448.1">
    <property type="nucleotide sequence ID" value="NZ_BMGS01000007.1"/>
</dbReference>
<evidence type="ECO:0000256" key="8">
    <source>
        <dbReference type="ARBA" id="ARBA00022989"/>
    </source>
</evidence>
<keyword evidence="8" id="KW-1133">Transmembrane helix</keyword>
<name>A0ABQ1X121_9BACT</name>
<dbReference type="InterPro" id="IPR037682">
    <property type="entry name" value="TonB_C"/>
</dbReference>
<dbReference type="PANTHER" id="PTHR33446">
    <property type="entry name" value="PROTEIN TONB-RELATED"/>
    <property type="match status" value="1"/>
</dbReference>
<evidence type="ECO:0000313" key="13">
    <source>
        <dbReference type="Proteomes" id="UP000601361"/>
    </source>
</evidence>
<evidence type="ECO:0000256" key="10">
    <source>
        <dbReference type="SAM" id="SignalP"/>
    </source>
</evidence>
<feature type="chain" id="PRO_5046808009" description="TonB C-terminal domain-containing protein" evidence="10">
    <location>
        <begin position="19"/>
        <end position="245"/>
    </location>
</feature>
<evidence type="ECO:0000313" key="12">
    <source>
        <dbReference type="EMBL" id="GGG50043.1"/>
    </source>
</evidence>
<evidence type="ECO:0000256" key="5">
    <source>
        <dbReference type="ARBA" id="ARBA00022519"/>
    </source>
</evidence>
<dbReference type="SUPFAM" id="SSF74653">
    <property type="entry name" value="TolA/TonB C-terminal domain"/>
    <property type="match status" value="1"/>
</dbReference>
<evidence type="ECO:0000256" key="4">
    <source>
        <dbReference type="ARBA" id="ARBA00022475"/>
    </source>
</evidence>
<keyword evidence="13" id="KW-1185">Reference proteome</keyword>
<sequence>MKYLLALVLLALCLPTAAQQPTKTFYLGYGFQEVFVNNDVAYVVDRYSTGPGRWTDSVFTVANSYLREVVQTSIGPQGDTSTVTTRWQPNGLLQWREEQAGKHLHGSQRYYNEAGQLRHHHVYVAGTFKSAECKTAGGTSRVCREVETIPPQYPGETEGILRYLAEHLYYPADALAGRKQGKVLVYFVVDETGQVRNVHIKEPIFPSLGAEGIRVVKGLSGFEAARKAGLPIPVRYAVPVTFYLH</sequence>
<keyword evidence="7" id="KW-0653">Protein transport</keyword>
<organism evidence="12 13">
    <name type="scientific">Hymenobacter glacieicola</name>
    <dbReference type="NCBI Taxonomy" id="1562124"/>
    <lineage>
        <taxon>Bacteria</taxon>
        <taxon>Pseudomonadati</taxon>
        <taxon>Bacteroidota</taxon>
        <taxon>Cytophagia</taxon>
        <taxon>Cytophagales</taxon>
        <taxon>Hymenobacteraceae</taxon>
        <taxon>Hymenobacter</taxon>
    </lineage>
</organism>
<evidence type="ECO:0000259" key="11">
    <source>
        <dbReference type="PROSITE" id="PS52015"/>
    </source>
</evidence>
<feature type="signal peptide" evidence="10">
    <location>
        <begin position="1"/>
        <end position="18"/>
    </location>
</feature>
<evidence type="ECO:0000256" key="6">
    <source>
        <dbReference type="ARBA" id="ARBA00022692"/>
    </source>
</evidence>
<dbReference type="NCBIfam" id="TIGR01352">
    <property type="entry name" value="tonB_Cterm"/>
    <property type="match status" value="1"/>
</dbReference>
<evidence type="ECO:0000256" key="1">
    <source>
        <dbReference type="ARBA" id="ARBA00004383"/>
    </source>
</evidence>
<evidence type="ECO:0000256" key="2">
    <source>
        <dbReference type="ARBA" id="ARBA00006555"/>
    </source>
</evidence>
<dbReference type="PANTHER" id="PTHR33446:SF2">
    <property type="entry name" value="PROTEIN TONB"/>
    <property type="match status" value="1"/>
</dbReference>
<keyword evidence="6" id="KW-0812">Transmembrane</keyword>
<dbReference type="Gene3D" id="3.30.1150.10">
    <property type="match status" value="1"/>
</dbReference>
<evidence type="ECO:0000256" key="3">
    <source>
        <dbReference type="ARBA" id="ARBA00022448"/>
    </source>
</evidence>
<dbReference type="EMBL" id="BMGS01000007">
    <property type="protein sequence ID" value="GGG50043.1"/>
    <property type="molecule type" value="Genomic_DNA"/>
</dbReference>
<keyword evidence="10" id="KW-0732">Signal</keyword>
<comment type="similarity">
    <text evidence="2">Belongs to the TonB family.</text>
</comment>